<keyword evidence="5" id="KW-0862">Zinc</keyword>
<dbReference type="InterPro" id="IPR010294">
    <property type="entry name" value="ADAMTS_spacer1"/>
</dbReference>
<dbReference type="SUPFAM" id="SSF55486">
    <property type="entry name" value="Metalloproteases ('zincins'), catalytic domain"/>
    <property type="match status" value="1"/>
</dbReference>
<dbReference type="InterPro" id="IPR013273">
    <property type="entry name" value="ADAMTS/ADAMTS-like"/>
</dbReference>
<keyword evidence="2" id="KW-0964">Secreted</keyword>
<dbReference type="SUPFAM" id="SSF82895">
    <property type="entry name" value="TSP-1 type 1 repeat"/>
    <property type="match status" value="3"/>
</dbReference>
<dbReference type="AlphaFoldDB" id="A0A7R9BMV2"/>
<dbReference type="OrthoDB" id="5855429at2759"/>
<dbReference type="PRINTS" id="PR01857">
    <property type="entry name" value="ADAMTSFAMILY"/>
</dbReference>
<dbReference type="GO" id="GO:0004222">
    <property type="term" value="F:metalloendopeptidase activity"/>
    <property type="evidence" value="ECO:0007669"/>
    <property type="project" value="TreeGrafter"/>
</dbReference>
<dbReference type="GO" id="GO:0046872">
    <property type="term" value="F:metal ion binding"/>
    <property type="evidence" value="ECO:0007669"/>
    <property type="project" value="UniProtKB-KW"/>
</dbReference>
<feature type="disulfide bond" evidence="6">
    <location>
        <begin position="175"/>
        <end position="213"/>
    </location>
</feature>
<evidence type="ECO:0000256" key="4">
    <source>
        <dbReference type="ARBA" id="ARBA00023180"/>
    </source>
</evidence>
<evidence type="ECO:0000256" key="3">
    <source>
        <dbReference type="ARBA" id="ARBA00023157"/>
    </source>
</evidence>
<dbReference type="Proteomes" id="UP000678499">
    <property type="component" value="Unassembled WGS sequence"/>
</dbReference>
<protein>
    <submittedName>
        <fullName evidence="9">Uncharacterized protein</fullName>
    </submittedName>
</protein>
<dbReference type="PANTHER" id="PTHR13723:SF278">
    <property type="entry name" value="ADAM METALLOPEPTIDASE WITH THROMBOSPONDIN TYPE 1 MOTIF A, ISOFORM B"/>
    <property type="match status" value="1"/>
</dbReference>
<reference evidence="9" key="1">
    <citation type="submission" date="2020-11" db="EMBL/GenBank/DDBJ databases">
        <authorList>
            <person name="Tran Van P."/>
        </authorList>
    </citation>
    <scope>NUCLEOTIDE SEQUENCE</scope>
</reference>
<evidence type="ECO:0000256" key="5">
    <source>
        <dbReference type="PIRSR" id="PIRSR613273-2"/>
    </source>
</evidence>
<dbReference type="EMBL" id="CAJPEX010000814">
    <property type="protein sequence ID" value="CAG0917323.1"/>
    <property type="molecule type" value="Genomic_DNA"/>
</dbReference>
<evidence type="ECO:0000256" key="2">
    <source>
        <dbReference type="ARBA" id="ARBA00022525"/>
    </source>
</evidence>
<dbReference type="Pfam" id="PF05986">
    <property type="entry name" value="ADAMTS_spacer1"/>
    <property type="match status" value="1"/>
</dbReference>
<keyword evidence="10" id="KW-1185">Reference proteome</keyword>
<dbReference type="EMBL" id="OA882851">
    <property type="protein sequence ID" value="CAD7277171.1"/>
    <property type="molecule type" value="Genomic_DNA"/>
</dbReference>
<dbReference type="Gene3D" id="3.40.390.10">
    <property type="entry name" value="Collagenase (Catalytic Domain)"/>
    <property type="match status" value="2"/>
</dbReference>
<feature type="binding site" evidence="5">
    <location>
        <position position="3"/>
    </location>
    <ligand>
        <name>Zn(2+)</name>
        <dbReference type="ChEBI" id="CHEBI:29105"/>
        <note>catalytic</note>
    </ligand>
</feature>
<dbReference type="Gene3D" id="2.60.120.830">
    <property type="match status" value="1"/>
</dbReference>
<dbReference type="InterPro" id="IPR000884">
    <property type="entry name" value="TSP1_rpt"/>
</dbReference>
<dbReference type="FunFam" id="2.60.120.830:FF:000001">
    <property type="entry name" value="A disintegrin and metalloproteinase with thrombospondin motifs 1"/>
    <property type="match status" value="1"/>
</dbReference>
<dbReference type="PROSITE" id="PS50092">
    <property type="entry name" value="TSP1"/>
    <property type="match status" value="3"/>
</dbReference>
<sequence>MPHDDDYKCQQWKKENQKHNVMSRMLDHNTYPWAWSECSKHHLTEYLDLNMPHDDDYKCQQWKKENQKHNVMSRMLDHNTYPWAWSECSKHHLTEYLDIAGVQEVVVHDGQGRARGVSDATHALGRGDQVWGRDVVQTRGVHPEERGREARAWELGTLDAYRKRLGGWGDCSRNCGGGIKRSIRQCDSPTPKHGGKYCVGRRVRYQSCATEDCPDGTVNDDDFRAKQCADFNDSNFNIQGLPKNVQWTPKYSGIAPKDSCKLFCQVAGSTAYYLLQDKVIDGTPCGPDTNDICVNGICRAAGCDHVLRSNKKTDMCGVCGGDNTTCQVITGHFNDVEYGYNHVLLLPAGAANIDIRQHGYQGSNKDDNYLALRVPDPGDDYLLNGKFVVSMFAKTLKYGGTQIDYSGSGAVTERINSTGRPLHKDLVVEVLTVGNLYPPDIHYSYTISVSELTKYRRVLVGGWSDCSQVCDGIREKTVGCVRMPDRKPVPDLNCKDLPFPERPSEPCNTHCKLSWEVVHRSECSARCGPGFRRLTVKCTQIFQDFRDTLHDKHCVHLEHLKPRETEACEGACEDVHWRFSDWSDCSSSCNGGTQTRTAECVDELDRIVEAKLCNDSEKVVLRSCGNGDCPHWDVGNWTPKMLIELSYLE</sequence>
<accession>A0A7R9BMV2</accession>
<dbReference type="InterPro" id="IPR036383">
    <property type="entry name" value="TSP1_rpt_sf"/>
</dbReference>
<dbReference type="PANTHER" id="PTHR13723">
    <property type="entry name" value="ADAMTS A DISINTEGRIN AND METALLOPROTEASE WITH THROMBOSPONDIN MOTIFS PROTEASE"/>
    <property type="match status" value="1"/>
</dbReference>
<dbReference type="InterPro" id="IPR024079">
    <property type="entry name" value="MetalloPept_cat_dom_sf"/>
</dbReference>
<comment type="subcellular location">
    <subcellularLocation>
        <location evidence="1">Secreted</location>
    </subcellularLocation>
</comment>
<comment type="cofactor">
    <cofactor evidence="5">
        <name>Zn(2+)</name>
        <dbReference type="ChEBI" id="CHEBI:29105"/>
    </cofactor>
    <text evidence="5">Binds 1 zinc ion per subunit.</text>
</comment>
<dbReference type="Pfam" id="PF00090">
    <property type="entry name" value="TSP_1"/>
    <property type="match status" value="1"/>
</dbReference>
<keyword evidence="5" id="KW-0106">Calcium</keyword>
<dbReference type="SMART" id="SM00209">
    <property type="entry name" value="TSP1"/>
    <property type="match status" value="4"/>
</dbReference>
<feature type="disulfide bond" evidence="6">
    <location>
        <begin position="186"/>
        <end position="198"/>
    </location>
</feature>
<dbReference type="GO" id="GO:0006508">
    <property type="term" value="P:proteolysis"/>
    <property type="evidence" value="ECO:0007669"/>
    <property type="project" value="TreeGrafter"/>
</dbReference>
<dbReference type="GO" id="GO:0031012">
    <property type="term" value="C:extracellular matrix"/>
    <property type="evidence" value="ECO:0007669"/>
    <property type="project" value="TreeGrafter"/>
</dbReference>
<feature type="domain" description="ADAMTS/ADAMTS-like Spacer 1" evidence="7">
    <location>
        <begin position="329"/>
        <end position="447"/>
    </location>
</feature>
<organism evidence="9">
    <name type="scientific">Notodromas monacha</name>
    <dbReference type="NCBI Taxonomy" id="399045"/>
    <lineage>
        <taxon>Eukaryota</taxon>
        <taxon>Metazoa</taxon>
        <taxon>Ecdysozoa</taxon>
        <taxon>Arthropoda</taxon>
        <taxon>Crustacea</taxon>
        <taxon>Oligostraca</taxon>
        <taxon>Ostracoda</taxon>
        <taxon>Podocopa</taxon>
        <taxon>Podocopida</taxon>
        <taxon>Cypridocopina</taxon>
        <taxon>Cypridoidea</taxon>
        <taxon>Cyprididae</taxon>
        <taxon>Notodromas</taxon>
    </lineage>
</organism>
<name>A0A7R9BMV2_9CRUS</name>
<feature type="domain" description="ADAMTS/ADAMTS-like cysteine-rich" evidence="8">
    <location>
        <begin position="254"/>
        <end position="326"/>
    </location>
</feature>
<evidence type="ECO:0000256" key="1">
    <source>
        <dbReference type="ARBA" id="ARBA00004613"/>
    </source>
</evidence>
<keyword evidence="3 6" id="KW-1015">Disulfide bond</keyword>
<feature type="binding site" evidence="5">
    <location>
        <position position="59"/>
    </location>
    <ligand>
        <name>Ca(2+)</name>
        <dbReference type="ChEBI" id="CHEBI:29108"/>
        <label>1</label>
    </ligand>
</feature>
<dbReference type="GO" id="GO:0030198">
    <property type="term" value="P:extracellular matrix organization"/>
    <property type="evidence" value="ECO:0007669"/>
    <property type="project" value="InterPro"/>
</dbReference>
<keyword evidence="5" id="KW-0479">Metal-binding</keyword>
<evidence type="ECO:0000313" key="9">
    <source>
        <dbReference type="EMBL" id="CAD7277171.1"/>
    </source>
</evidence>
<feature type="disulfide bond" evidence="6">
    <location>
        <begin position="171"/>
        <end position="208"/>
    </location>
</feature>
<dbReference type="Pfam" id="PF19030">
    <property type="entry name" value="TSP1_ADAMTS"/>
    <property type="match status" value="2"/>
</dbReference>
<gene>
    <name evidence="9" type="ORF">NMOB1V02_LOCUS4910</name>
</gene>
<dbReference type="Gene3D" id="2.20.100.10">
    <property type="entry name" value="Thrombospondin type-1 (TSP1) repeat"/>
    <property type="match status" value="3"/>
</dbReference>
<evidence type="ECO:0000259" key="7">
    <source>
        <dbReference type="Pfam" id="PF05986"/>
    </source>
</evidence>
<keyword evidence="4" id="KW-0325">Glycoprotein</keyword>
<dbReference type="InterPro" id="IPR050439">
    <property type="entry name" value="ADAMTS_ADAMTS-like"/>
</dbReference>
<evidence type="ECO:0000313" key="10">
    <source>
        <dbReference type="Proteomes" id="UP000678499"/>
    </source>
</evidence>
<evidence type="ECO:0000259" key="8">
    <source>
        <dbReference type="Pfam" id="PF19236"/>
    </source>
</evidence>
<dbReference type="InterPro" id="IPR045371">
    <property type="entry name" value="ADAMTS_CR_3"/>
</dbReference>
<evidence type="ECO:0000256" key="6">
    <source>
        <dbReference type="PIRSR" id="PIRSR613273-3"/>
    </source>
</evidence>
<dbReference type="Pfam" id="PF19236">
    <property type="entry name" value="ADAMTS_CR_3"/>
    <property type="match status" value="1"/>
</dbReference>
<proteinExistence type="predicted"/>
<feature type="disulfide bond" evidence="6">
    <location>
        <begin position="9"/>
        <end position="38"/>
    </location>
</feature>
<dbReference type="GO" id="GO:0005576">
    <property type="term" value="C:extracellular region"/>
    <property type="evidence" value="ECO:0007669"/>
    <property type="project" value="UniProtKB-SubCell"/>
</dbReference>